<dbReference type="Proteomes" id="UP000000702">
    <property type="component" value="Unassembled WGS sequence"/>
</dbReference>
<protein>
    <submittedName>
        <fullName evidence="2">WGS project CAEQ00000000 data, annotated contig 1319</fullName>
    </submittedName>
</protein>
<reference evidence="2 3" key="2">
    <citation type="journal article" date="2012" name="Proc. Natl. Acad. Sci. U.S.A.">
        <title>Antigenic diversity is generated by distinct evolutionary mechanisms in African trypanosome species.</title>
        <authorList>
            <person name="Jackson A.P."/>
            <person name="Berry A."/>
            <person name="Aslett M."/>
            <person name="Allison H.C."/>
            <person name="Burton P."/>
            <person name="Vavrova-Anderson J."/>
            <person name="Brown R."/>
            <person name="Browne H."/>
            <person name="Corton N."/>
            <person name="Hauser H."/>
            <person name="Gamble J."/>
            <person name="Gilderthorp R."/>
            <person name="Marcello L."/>
            <person name="McQuillan J."/>
            <person name="Otto T.D."/>
            <person name="Quail M.A."/>
            <person name="Sanders M.J."/>
            <person name="van Tonder A."/>
            <person name="Ginger M.L."/>
            <person name="Field M.C."/>
            <person name="Barry J.D."/>
            <person name="Hertz-Fowler C."/>
            <person name="Berriman M."/>
        </authorList>
    </citation>
    <scope>NUCLEOTIDE SEQUENCE [LARGE SCALE GENOMIC DNA]</scope>
    <source>
        <strain evidence="2 3">IL3000</strain>
    </source>
</reference>
<feature type="region of interest" description="Disordered" evidence="1">
    <location>
        <begin position="108"/>
        <end position="127"/>
    </location>
</feature>
<dbReference type="PANTHER" id="PTHR21780">
    <property type="entry name" value="TRANSMEMBRANE PROTEIN 209"/>
    <property type="match status" value="1"/>
</dbReference>
<dbReference type="OMA" id="CTDETFS"/>
<evidence type="ECO:0000256" key="1">
    <source>
        <dbReference type="SAM" id="MobiDB-lite"/>
    </source>
</evidence>
<accession>F9W5E9</accession>
<dbReference type="EMBL" id="CAEQ01000707">
    <property type="protein sequence ID" value="CCD12401.1"/>
    <property type="molecule type" value="Genomic_DNA"/>
</dbReference>
<dbReference type="AlphaFoldDB" id="F9W5E9"/>
<organism evidence="2 3">
    <name type="scientific">Trypanosoma congolense (strain IL3000)</name>
    <dbReference type="NCBI Taxonomy" id="1068625"/>
    <lineage>
        <taxon>Eukaryota</taxon>
        <taxon>Discoba</taxon>
        <taxon>Euglenozoa</taxon>
        <taxon>Kinetoplastea</taxon>
        <taxon>Metakinetoplastina</taxon>
        <taxon>Trypanosomatida</taxon>
        <taxon>Trypanosomatidae</taxon>
        <taxon>Trypanosoma</taxon>
        <taxon>Nannomonas</taxon>
    </lineage>
</organism>
<name>F9W5E9_TRYCI</name>
<sequence>MGAAAATFSGGNGIGSASSSGGIRVQYGSTGEREERSASGKRSVNNIWGSVGVVDPERSLGSVRKWLSHLCQTLVEEVSATDRWFAERQLISFDCSHSLEEVIPMPSPSAPSRVGFGAPQTQAAPPQPFRKADALMEERRKIASQGQNVQNCDVTMHLDQRLQLETKLDTNTTFPPATPTSVTEQHAQRSYVLERIRTFASQTSLASYHHSRGDKHSWRNGFPTDAHLLIHIVRTCVPGFSDYVKFPHQSSNSQHDVTLVVGDMGEPYFYVRYRSGCTDETFSTRTGPNSLFEALVLFAAVLRTRHRGSYGGIGGLLDLTLSGLLNV</sequence>
<evidence type="ECO:0000313" key="2">
    <source>
        <dbReference type="EMBL" id="CCD12401.1"/>
    </source>
</evidence>
<dbReference type="PANTHER" id="PTHR21780:SF0">
    <property type="entry name" value="TRANSMEMBRANE PROTEIN 209"/>
    <property type="match status" value="1"/>
</dbReference>
<proteinExistence type="predicted"/>
<comment type="caution">
    <text evidence="2">The sequence shown here is derived from an EMBL/GenBank/DDBJ whole genome shotgun (WGS) entry which is preliminary data.</text>
</comment>
<reference evidence="3" key="1">
    <citation type="submission" date="2011-07" db="EMBL/GenBank/DDBJ databases">
        <title>Divergent evolution of antigenic variation in African trypanosomes.</title>
        <authorList>
            <person name="Jackson A.P."/>
            <person name="Berry A."/>
            <person name="Allison H.C."/>
            <person name="Burton P."/>
            <person name="Anderson J."/>
            <person name="Aslett M."/>
            <person name="Brown R."/>
            <person name="Corton N."/>
            <person name="Harris D."/>
            <person name="Hauser H."/>
            <person name="Gamble J."/>
            <person name="Gilderthorp R."/>
            <person name="McQuillan J."/>
            <person name="Quail M.A."/>
            <person name="Sanders M."/>
            <person name="Van Tonder A."/>
            <person name="Ginger M.L."/>
            <person name="Donelson J.E."/>
            <person name="Field M.C."/>
            <person name="Barry J.D."/>
            <person name="Berriman M."/>
            <person name="Hertz-Fowler C."/>
        </authorList>
    </citation>
    <scope>NUCLEOTIDE SEQUENCE [LARGE SCALE GENOMIC DNA]</scope>
    <source>
        <strain evidence="3">IL3000</strain>
    </source>
</reference>
<dbReference type="InterPro" id="IPR019176">
    <property type="entry name" value="Cytochrome_B561-rel"/>
</dbReference>
<feature type="region of interest" description="Disordered" evidence="1">
    <location>
        <begin position="19"/>
        <end position="41"/>
    </location>
</feature>
<gene>
    <name evidence="2" type="ORF">TCIL3000_0_32810</name>
</gene>
<evidence type="ECO:0000313" key="3">
    <source>
        <dbReference type="Proteomes" id="UP000000702"/>
    </source>
</evidence>
<dbReference type="VEuPathDB" id="TriTrypDB:TcIL3000_0_32810"/>
<keyword evidence="3" id="KW-1185">Reference proteome</keyword>
<dbReference type="GO" id="GO:0016020">
    <property type="term" value="C:membrane"/>
    <property type="evidence" value="ECO:0007669"/>
    <property type="project" value="TreeGrafter"/>
</dbReference>